<dbReference type="EC" id="4.1.1.49" evidence="3"/>
<evidence type="ECO:0000256" key="1">
    <source>
        <dbReference type="ARBA" id="ARBA00004742"/>
    </source>
</evidence>
<evidence type="ECO:0000256" key="2">
    <source>
        <dbReference type="ARBA" id="ARBA00006052"/>
    </source>
</evidence>
<dbReference type="AlphaFoldDB" id="B0VI49"/>
<dbReference type="EMBL" id="CU466930">
    <property type="protein sequence ID" value="CAO81025.1"/>
    <property type="molecule type" value="Genomic_DNA"/>
</dbReference>
<accession>B0VI49</accession>
<gene>
    <name evidence="9" type="ordered locus">CLOAM1163</name>
</gene>
<dbReference type="Pfam" id="PF01293">
    <property type="entry name" value="PEPCK_ATP"/>
    <property type="match status" value="1"/>
</dbReference>
<dbReference type="SUPFAM" id="SSF68923">
    <property type="entry name" value="PEP carboxykinase N-terminal domain"/>
    <property type="match status" value="1"/>
</dbReference>
<dbReference type="SUPFAM" id="SSF53795">
    <property type="entry name" value="PEP carboxykinase-like"/>
    <property type="match status" value="1"/>
</dbReference>
<reference evidence="9 10" key="1">
    <citation type="journal article" date="2008" name="J. Bacteriol.">
        <title>'Candidatus Cloacamonas acidaminovorans': genome sequence reconstruction provides a first glimpse of a new bacterial division.</title>
        <authorList>
            <person name="Pelletier E."/>
            <person name="Kreimeyer A."/>
            <person name="Bocs S."/>
            <person name="Rouy Z."/>
            <person name="Gyapay G."/>
            <person name="Chouari R."/>
            <person name="Riviere D."/>
            <person name="Ganesan A."/>
            <person name="Daegelen P."/>
            <person name="Sghir A."/>
            <person name="Cohen G.N."/>
            <person name="Medigue C."/>
            <person name="Weissenbach J."/>
            <person name="Le Paslier D."/>
        </authorList>
    </citation>
    <scope>NUCLEOTIDE SEQUENCE [LARGE SCALE GENOMIC DNA]</scope>
    <source>
        <strain evidence="10">Evry</strain>
    </source>
</reference>
<dbReference type="InterPro" id="IPR001272">
    <property type="entry name" value="PEP_carboxykinase_ATP"/>
</dbReference>
<name>B0VI49_CLOAI</name>
<dbReference type="GO" id="GO:0006094">
    <property type="term" value="P:gluconeogenesis"/>
    <property type="evidence" value="ECO:0007669"/>
    <property type="project" value="UniProtKB-UniPathway"/>
</dbReference>
<evidence type="ECO:0000256" key="6">
    <source>
        <dbReference type="ARBA" id="ARBA00022840"/>
    </source>
</evidence>
<keyword evidence="6" id="KW-0067">ATP-binding</keyword>
<keyword evidence="7" id="KW-0456">Lyase</keyword>
<dbReference type="KEGG" id="caci:CLOAM1163"/>
<dbReference type="Proteomes" id="UP000002019">
    <property type="component" value="Chromosome"/>
</dbReference>
<dbReference type="Gene3D" id="3.40.449.10">
    <property type="entry name" value="Phosphoenolpyruvate Carboxykinase, domain 1"/>
    <property type="match status" value="1"/>
</dbReference>
<evidence type="ECO:0000313" key="10">
    <source>
        <dbReference type="Proteomes" id="UP000002019"/>
    </source>
</evidence>
<sequence>MASKSSVEYYSNIKEMSPIRAIAETLMNNHLVRKVDIREAYELAKNQPGVSVTDLPMYPEFVKLHNLPADAKVINDCHGNIVGRTAKARRFYHRLSPSLKNKLESDFREAVWQMQHYPLIKAEAVLGMDKDLMLKATFVTTESDAANLFFWLLNFAPYESLKEEYEASPKLPIQDIILVAFNEWTCDDDFYNNVGAPQLALVDEKHNVMVNLGMRYFGERKKGTLTMAWTSGIRIGMAACHGGIKEIDFSTCVNPEYHKLGKRSIAFYGLSGTGKSSHTNNADNAGTLPEGFSKVVLHDDAFQIDLENKLCRVWEPTLFDKTDSRTVDHPDWKYTLALMNHTVLDVNGKLIPYGQDIRNSNGRALFDRSLLGKYVNRCAFPKALVWLMKDSILPPALKLEDKYLAIAMGAALMTQRNRAENVAEEELNKLVFEPFANPFRVYELYRDVEAFLKVADTGADFYCFNSRGYWRESDDILEPIPLNTSLTLQTAILMDQLQWEPWDLLPGSMIPTKESVEAILPGYYDRYHSNLRINYDKYIAVMKDRFQQRKDFLKSSDLTERPEIQEKLIQSLQVNAD</sequence>
<comment type="catalytic activity">
    <reaction evidence="8">
        <text>oxaloacetate + ATP = phosphoenolpyruvate + ADP + CO2</text>
        <dbReference type="Rhea" id="RHEA:18617"/>
        <dbReference type="ChEBI" id="CHEBI:16452"/>
        <dbReference type="ChEBI" id="CHEBI:16526"/>
        <dbReference type="ChEBI" id="CHEBI:30616"/>
        <dbReference type="ChEBI" id="CHEBI:58702"/>
        <dbReference type="ChEBI" id="CHEBI:456216"/>
        <dbReference type="EC" id="4.1.1.49"/>
    </reaction>
</comment>
<dbReference type="InterPro" id="IPR008210">
    <property type="entry name" value="PEP_carboxykinase_N"/>
</dbReference>
<protein>
    <recommendedName>
        <fullName evidence="3">phosphoenolpyruvate carboxykinase (ATP)</fullName>
        <ecNumber evidence="3">4.1.1.49</ecNumber>
    </recommendedName>
</protein>
<keyword evidence="4" id="KW-0547">Nucleotide-binding</keyword>
<dbReference type="OrthoDB" id="9806325at2"/>
<organism evidence="9 10">
    <name type="scientific">Cloacimonas acidaminovorans (strain Evry)</name>
    <dbReference type="NCBI Taxonomy" id="459349"/>
    <lineage>
        <taxon>Bacteria</taxon>
        <taxon>Pseudomonadati</taxon>
        <taxon>Candidatus Cloacimonadota</taxon>
        <taxon>Candidatus Cloacimonadia</taxon>
        <taxon>Candidatus Cloacimonadales</taxon>
        <taxon>Candidatus Cloacimonadaceae</taxon>
        <taxon>Candidatus Cloacimonas</taxon>
    </lineage>
</organism>
<evidence type="ECO:0000256" key="3">
    <source>
        <dbReference type="ARBA" id="ARBA00012363"/>
    </source>
</evidence>
<dbReference type="UniPathway" id="UPA00138"/>
<evidence type="ECO:0000256" key="5">
    <source>
        <dbReference type="ARBA" id="ARBA00022793"/>
    </source>
</evidence>
<comment type="similarity">
    <text evidence="2">Belongs to the phosphoenolpyruvate carboxykinase (ATP) family.</text>
</comment>
<evidence type="ECO:0000256" key="8">
    <source>
        <dbReference type="ARBA" id="ARBA00047371"/>
    </source>
</evidence>
<dbReference type="eggNOG" id="COG1866">
    <property type="taxonomic scope" value="Bacteria"/>
</dbReference>
<comment type="pathway">
    <text evidence="1">Carbohydrate biosynthesis; gluconeogenesis.</text>
</comment>
<keyword evidence="10" id="KW-1185">Reference proteome</keyword>
<dbReference type="RefSeq" id="WP_015424883.1">
    <property type="nucleotide sequence ID" value="NC_020449.1"/>
</dbReference>
<dbReference type="GO" id="GO:0005524">
    <property type="term" value="F:ATP binding"/>
    <property type="evidence" value="ECO:0007669"/>
    <property type="project" value="UniProtKB-KW"/>
</dbReference>
<evidence type="ECO:0000256" key="4">
    <source>
        <dbReference type="ARBA" id="ARBA00022741"/>
    </source>
</evidence>
<dbReference type="STRING" id="459349.CLOAM1163"/>
<proteinExistence type="inferred from homology"/>
<evidence type="ECO:0000313" key="9">
    <source>
        <dbReference type="EMBL" id="CAO81025.1"/>
    </source>
</evidence>
<keyword evidence="5" id="KW-0210">Decarboxylase</keyword>
<dbReference type="Gene3D" id="3.90.228.20">
    <property type="match status" value="1"/>
</dbReference>
<evidence type="ECO:0000256" key="7">
    <source>
        <dbReference type="ARBA" id="ARBA00023239"/>
    </source>
</evidence>
<dbReference type="HOGENOM" id="CLU_037428_0_0_0"/>
<dbReference type="InterPro" id="IPR013035">
    <property type="entry name" value="PEP_carboxykinase_C"/>
</dbReference>
<dbReference type="GO" id="GO:0004612">
    <property type="term" value="F:phosphoenolpyruvate carboxykinase (ATP) activity"/>
    <property type="evidence" value="ECO:0007669"/>
    <property type="project" value="UniProtKB-EC"/>
</dbReference>